<accession>A0A1G5HGL0</accession>
<dbReference type="SMART" id="SM00422">
    <property type="entry name" value="HTH_MERR"/>
    <property type="match status" value="1"/>
</dbReference>
<dbReference type="GO" id="GO:0003677">
    <property type="term" value="F:DNA binding"/>
    <property type="evidence" value="ECO:0007669"/>
    <property type="project" value="UniProtKB-KW"/>
</dbReference>
<dbReference type="PROSITE" id="PS00552">
    <property type="entry name" value="HTH_MERR_1"/>
    <property type="match status" value="1"/>
</dbReference>
<proteinExistence type="predicted"/>
<dbReference type="PANTHER" id="PTHR30204:SF97">
    <property type="entry name" value="MERR FAMILY REGULATORY PROTEIN"/>
    <property type="match status" value="1"/>
</dbReference>
<dbReference type="Gene3D" id="1.10.1660.10">
    <property type="match status" value="1"/>
</dbReference>
<dbReference type="InterPro" id="IPR047057">
    <property type="entry name" value="MerR_fam"/>
</dbReference>
<keyword evidence="1" id="KW-0238">DNA-binding</keyword>
<evidence type="ECO:0000313" key="3">
    <source>
        <dbReference type="EMBL" id="SCY62916.1"/>
    </source>
</evidence>
<dbReference type="PROSITE" id="PS50937">
    <property type="entry name" value="HTH_MERR_2"/>
    <property type="match status" value="1"/>
</dbReference>
<organism evidence="3 4">
    <name type="scientific">Desulfoluna spongiiphila</name>
    <dbReference type="NCBI Taxonomy" id="419481"/>
    <lineage>
        <taxon>Bacteria</taxon>
        <taxon>Pseudomonadati</taxon>
        <taxon>Thermodesulfobacteriota</taxon>
        <taxon>Desulfobacteria</taxon>
        <taxon>Desulfobacterales</taxon>
        <taxon>Desulfolunaceae</taxon>
        <taxon>Desulfoluna</taxon>
    </lineage>
</organism>
<dbReference type="STRING" id="419481.SAMN05216233_11418"/>
<dbReference type="Pfam" id="PF13411">
    <property type="entry name" value="MerR_1"/>
    <property type="match status" value="1"/>
</dbReference>
<dbReference type="Proteomes" id="UP000198870">
    <property type="component" value="Unassembled WGS sequence"/>
</dbReference>
<dbReference type="SUPFAM" id="SSF46955">
    <property type="entry name" value="Putative DNA-binding domain"/>
    <property type="match status" value="1"/>
</dbReference>
<gene>
    <name evidence="3" type="ORF">SAMN05216233_11418</name>
</gene>
<dbReference type="EMBL" id="FMUX01000014">
    <property type="protein sequence ID" value="SCY62916.1"/>
    <property type="molecule type" value="Genomic_DNA"/>
</dbReference>
<dbReference type="InterPro" id="IPR000551">
    <property type="entry name" value="MerR-type_HTH_dom"/>
</dbReference>
<sequence length="73" mass="8314">MYTVSDVMRKLGISRSTLFYYERGGLVVPEKDPVNGYRLYSQGTLHRLVMLTQFQKAGFSLAECRCFVDGEPS</sequence>
<evidence type="ECO:0000256" key="1">
    <source>
        <dbReference type="ARBA" id="ARBA00023125"/>
    </source>
</evidence>
<protein>
    <submittedName>
        <fullName evidence="3">MerR HTH family regulatory protein</fullName>
    </submittedName>
</protein>
<dbReference type="PANTHER" id="PTHR30204">
    <property type="entry name" value="REDOX-CYCLING DRUG-SENSING TRANSCRIPTIONAL ACTIVATOR SOXR"/>
    <property type="match status" value="1"/>
</dbReference>
<dbReference type="OrthoDB" id="9811000at2"/>
<dbReference type="InterPro" id="IPR009061">
    <property type="entry name" value="DNA-bd_dom_put_sf"/>
</dbReference>
<dbReference type="AlphaFoldDB" id="A0A1G5HGL0"/>
<keyword evidence="4" id="KW-1185">Reference proteome</keyword>
<dbReference type="CDD" id="cd00592">
    <property type="entry name" value="HTH_MerR-like"/>
    <property type="match status" value="1"/>
</dbReference>
<dbReference type="GO" id="GO:0003700">
    <property type="term" value="F:DNA-binding transcription factor activity"/>
    <property type="evidence" value="ECO:0007669"/>
    <property type="project" value="InterPro"/>
</dbReference>
<name>A0A1G5HGL0_9BACT</name>
<evidence type="ECO:0000313" key="4">
    <source>
        <dbReference type="Proteomes" id="UP000198870"/>
    </source>
</evidence>
<dbReference type="RefSeq" id="WP_092212425.1">
    <property type="nucleotide sequence ID" value="NZ_FMUX01000014.1"/>
</dbReference>
<feature type="domain" description="HTH merR-type" evidence="2">
    <location>
        <begin position="1"/>
        <end position="70"/>
    </location>
</feature>
<dbReference type="PRINTS" id="PR00040">
    <property type="entry name" value="HTHMERR"/>
</dbReference>
<evidence type="ECO:0000259" key="2">
    <source>
        <dbReference type="PROSITE" id="PS50937"/>
    </source>
</evidence>
<reference evidence="3 4" key="1">
    <citation type="submission" date="2016-10" db="EMBL/GenBank/DDBJ databases">
        <authorList>
            <person name="de Groot N.N."/>
        </authorList>
    </citation>
    <scope>NUCLEOTIDE SEQUENCE [LARGE SCALE GENOMIC DNA]</scope>
    <source>
        <strain evidence="3 4">AA1</strain>
    </source>
</reference>